<accession>A0A162FVV2</accession>
<gene>
    <name evidence="1" type="ORF">AZI87_14870</name>
</gene>
<protein>
    <submittedName>
        <fullName evidence="1">Uncharacterized protein</fullName>
    </submittedName>
</protein>
<proteinExistence type="predicted"/>
<evidence type="ECO:0000313" key="1">
    <source>
        <dbReference type="EMBL" id="KYG62582.1"/>
    </source>
</evidence>
<organism evidence="1 2">
    <name type="scientific">Bdellovibrio bacteriovorus</name>
    <dbReference type="NCBI Taxonomy" id="959"/>
    <lineage>
        <taxon>Bacteria</taxon>
        <taxon>Pseudomonadati</taxon>
        <taxon>Bdellovibrionota</taxon>
        <taxon>Bdellovibrionia</taxon>
        <taxon>Bdellovibrionales</taxon>
        <taxon>Pseudobdellovibrionaceae</taxon>
        <taxon>Bdellovibrio</taxon>
    </lineage>
</organism>
<name>A0A162FVV2_BDEBC</name>
<dbReference type="EMBL" id="LUKD01000008">
    <property type="protein sequence ID" value="KYG62582.1"/>
    <property type="molecule type" value="Genomic_DNA"/>
</dbReference>
<evidence type="ECO:0000313" key="2">
    <source>
        <dbReference type="Proteomes" id="UP000075799"/>
    </source>
</evidence>
<dbReference type="Proteomes" id="UP000075799">
    <property type="component" value="Unassembled WGS sequence"/>
</dbReference>
<sequence length="72" mass="7844">MAPIASCGTRPCSSPPPVRAVRASCAGEGRTSRLVPKLPPPPCHRKSVLEFLFLSLKENPGICFEFGRFFVE</sequence>
<comment type="caution">
    <text evidence="1">The sequence shown here is derived from an EMBL/GenBank/DDBJ whole genome shotgun (WGS) entry which is preliminary data.</text>
</comment>
<dbReference type="AlphaFoldDB" id="A0A162FVV2"/>
<reference evidence="1 2" key="1">
    <citation type="submission" date="2016-03" db="EMBL/GenBank/DDBJ databases">
        <authorList>
            <person name="Ploux O."/>
        </authorList>
    </citation>
    <scope>NUCLEOTIDE SEQUENCE [LARGE SCALE GENOMIC DNA]</scope>
    <source>
        <strain evidence="1 2">EC13</strain>
    </source>
</reference>